<evidence type="ECO:0000313" key="1">
    <source>
        <dbReference type="EMBL" id="GEN58127.1"/>
    </source>
</evidence>
<dbReference type="Pfam" id="PF10948">
    <property type="entry name" value="DUF2635"/>
    <property type="match status" value="1"/>
</dbReference>
<gene>
    <name evidence="1" type="ORF">ANI02nite_00110</name>
</gene>
<proteinExistence type="predicted"/>
<accession>A0A511X585</accession>
<name>A0A511X585_9PROT</name>
<evidence type="ECO:0008006" key="3">
    <source>
        <dbReference type="Google" id="ProtNLM"/>
    </source>
</evidence>
<dbReference type="OrthoDB" id="7362462at2"/>
<dbReference type="RefSeq" id="WP_035375982.1">
    <property type="nucleotide sequence ID" value="NZ_AUBI01000001.1"/>
</dbReference>
<dbReference type="InterPro" id="IPR024400">
    <property type="entry name" value="DUF2635"/>
</dbReference>
<organism evidence="1 2">
    <name type="scientific">Acetobacter nitrogenifigens DSM 23921 = NBRC 105050</name>
    <dbReference type="NCBI Taxonomy" id="1120919"/>
    <lineage>
        <taxon>Bacteria</taxon>
        <taxon>Pseudomonadati</taxon>
        <taxon>Pseudomonadota</taxon>
        <taxon>Alphaproteobacteria</taxon>
        <taxon>Acetobacterales</taxon>
        <taxon>Acetobacteraceae</taxon>
        <taxon>Acetobacter</taxon>
    </lineage>
</organism>
<dbReference type="Proteomes" id="UP000321635">
    <property type="component" value="Unassembled WGS sequence"/>
</dbReference>
<keyword evidence="2" id="KW-1185">Reference proteome</keyword>
<comment type="caution">
    <text evidence="1">The sequence shown here is derived from an EMBL/GenBank/DDBJ whole genome shotgun (WGS) entry which is preliminary data.</text>
</comment>
<protein>
    <recommendedName>
        <fullName evidence="3">DUF2635 domain-containing protein</fullName>
    </recommendedName>
</protein>
<reference evidence="1 2" key="1">
    <citation type="submission" date="2019-07" db="EMBL/GenBank/DDBJ databases">
        <title>Whole genome shotgun sequence of Acetobacter nitrogenifigens NBRC 105050.</title>
        <authorList>
            <person name="Hosoyama A."/>
            <person name="Uohara A."/>
            <person name="Ohji S."/>
            <person name="Ichikawa N."/>
        </authorList>
    </citation>
    <scope>NUCLEOTIDE SEQUENCE [LARGE SCALE GENOMIC DNA]</scope>
    <source>
        <strain evidence="1 2">NBRC 105050</strain>
    </source>
</reference>
<sequence length="71" mass="7631">MFVKPAPGRAVRWPVSMRLLNEAGENVPSSPFWLLALHHKDVVVIKPPVEAAAIPAEQAADVTAPHEGIEA</sequence>
<dbReference type="EMBL" id="BJYF01000001">
    <property type="protein sequence ID" value="GEN58127.1"/>
    <property type="molecule type" value="Genomic_DNA"/>
</dbReference>
<dbReference type="STRING" id="1120919.GCA_000429165_00014"/>
<evidence type="ECO:0000313" key="2">
    <source>
        <dbReference type="Proteomes" id="UP000321635"/>
    </source>
</evidence>
<dbReference type="AlphaFoldDB" id="A0A511X585"/>